<evidence type="ECO:0000313" key="2">
    <source>
        <dbReference type="Proteomes" id="UP000825078"/>
    </source>
</evidence>
<dbReference type="InterPro" id="IPR036390">
    <property type="entry name" value="WH_DNA-bd_sf"/>
</dbReference>
<dbReference type="GeneID" id="93807525"/>
<name>A0A5N5TVW9_9GAMM</name>
<dbReference type="SUPFAM" id="SSF51206">
    <property type="entry name" value="cAMP-binding domain-like"/>
    <property type="match status" value="1"/>
</dbReference>
<dbReference type="EMBL" id="AP024613">
    <property type="protein sequence ID" value="BCV43445.1"/>
    <property type="molecule type" value="Genomic_DNA"/>
</dbReference>
<accession>A0A5N5TVW9</accession>
<dbReference type="SUPFAM" id="SSF46785">
    <property type="entry name" value="Winged helix' DNA-binding domain"/>
    <property type="match status" value="1"/>
</dbReference>
<dbReference type="Gene3D" id="2.60.120.10">
    <property type="entry name" value="Jelly Rolls"/>
    <property type="match status" value="1"/>
</dbReference>
<dbReference type="InterPro" id="IPR018490">
    <property type="entry name" value="cNMP-bd_dom_sf"/>
</dbReference>
<dbReference type="AlphaFoldDB" id="A0A5N5TVW9"/>
<gene>
    <name evidence="1" type="ORF">TUM17379_04630</name>
</gene>
<dbReference type="RefSeq" id="WP_025009260.1">
    <property type="nucleotide sequence ID" value="NZ_AP024613.1"/>
</dbReference>
<organism evidence="1 2">
    <name type="scientific">Shewanella algae</name>
    <dbReference type="NCBI Taxonomy" id="38313"/>
    <lineage>
        <taxon>Bacteria</taxon>
        <taxon>Pseudomonadati</taxon>
        <taxon>Pseudomonadota</taxon>
        <taxon>Gammaproteobacteria</taxon>
        <taxon>Alteromonadales</taxon>
        <taxon>Shewanellaceae</taxon>
        <taxon>Shewanella</taxon>
    </lineage>
</organism>
<reference evidence="1" key="1">
    <citation type="submission" date="2021-05" db="EMBL/GenBank/DDBJ databases">
        <title>Molecular characterization for Shewanella algae harboring chromosomal blaOXA-55-like strains isolated from clinical and environment sample.</title>
        <authorList>
            <person name="Ohama Y."/>
            <person name="Aoki K."/>
            <person name="Harada S."/>
            <person name="Moriya K."/>
            <person name="Ishii Y."/>
            <person name="Tateda K."/>
        </authorList>
    </citation>
    <scope>NUCLEOTIDE SEQUENCE</scope>
    <source>
        <strain evidence="1">TUM17379</strain>
    </source>
</reference>
<proteinExistence type="predicted"/>
<evidence type="ECO:0000313" key="1">
    <source>
        <dbReference type="EMBL" id="BCV43445.1"/>
    </source>
</evidence>
<dbReference type="Proteomes" id="UP000825078">
    <property type="component" value="Chromosome"/>
</dbReference>
<sequence length="265" mass="30457">MLTAISLGADEKKKSTLFFPGGVNDRIAEFFYANGAPQKLKKGEQLNKNLLLNNFIYLESGLIFYSKRTNDFTRPKFLNAIFPGRLTDYHLLLDEGCTCCKNILAARDSKIITIDKKLIKKLVTEDIDLFMQFMYDAAYYTERQTGLAIFLLTSSPEDKLIKFLFDILVVLQVPFDKHWLTIDLKLTRDEIADILHISTIKLDLMFGQLKKQDLLKRVSNKLCVNIDIFSDLSPCPLGREDARGCQSNNMQKFKPQNMISTNNRY</sequence>
<protein>
    <submittedName>
        <fullName evidence="1">Uncharacterized protein</fullName>
    </submittedName>
</protein>
<dbReference type="InterPro" id="IPR014710">
    <property type="entry name" value="RmlC-like_jellyroll"/>
</dbReference>